<evidence type="ECO:0008006" key="4">
    <source>
        <dbReference type="Google" id="ProtNLM"/>
    </source>
</evidence>
<sequence length="176" mass="19225">MARSSPPPLEVEVGREVARVAKELRAVDKKLPTKFRAELRKAGKSGADRVKSEVKSLPVKGVSGGTSAHPHKRRQLRRRVARGVRVRASTKQGMRIVTAMPEAEQSVIPRGLDSATRHRGGGWRHPVFGNRDVWVDQTGGSWFLEPLGEMQPDVQANVRRVLDDAAEQVAAAGGSQ</sequence>
<dbReference type="RefSeq" id="WP_141921849.1">
    <property type="nucleotide sequence ID" value="NZ_VFQC01000001.1"/>
</dbReference>
<protein>
    <recommendedName>
        <fullName evidence="4">HK97 gp10 family phage protein</fullName>
    </recommendedName>
</protein>
<dbReference type="AlphaFoldDB" id="A0A543NFM6"/>
<reference evidence="2 3" key="1">
    <citation type="submission" date="2019-06" db="EMBL/GenBank/DDBJ databases">
        <title>Sequencing the genomes of 1000 actinobacteria strains.</title>
        <authorList>
            <person name="Klenk H.-P."/>
        </authorList>
    </citation>
    <scope>NUCLEOTIDE SEQUENCE [LARGE SCALE GENOMIC DNA]</scope>
    <source>
        <strain evidence="2 3">DSM 45015</strain>
    </source>
</reference>
<accession>A0A543NFM6</accession>
<gene>
    <name evidence="2" type="ORF">FHX37_0498</name>
</gene>
<feature type="region of interest" description="Disordered" evidence="1">
    <location>
        <begin position="40"/>
        <end position="88"/>
    </location>
</feature>
<comment type="caution">
    <text evidence="2">The sequence shown here is derived from an EMBL/GenBank/DDBJ whole genome shotgun (WGS) entry which is preliminary data.</text>
</comment>
<name>A0A543NFM6_9ACTN</name>
<dbReference type="OrthoDB" id="3431442at2"/>
<dbReference type="EMBL" id="VFQC01000001">
    <property type="protein sequence ID" value="TQN30616.1"/>
    <property type="molecule type" value="Genomic_DNA"/>
</dbReference>
<feature type="compositionally biased region" description="Basic residues" evidence="1">
    <location>
        <begin position="69"/>
        <end position="85"/>
    </location>
</feature>
<dbReference type="Proteomes" id="UP000317422">
    <property type="component" value="Unassembled WGS sequence"/>
</dbReference>
<keyword evidence="3" id="KW-1185">Reference proteome</keyword>
<proteinExistence type="predicted"/>
<organism evidence="2 3">
    <name type="scientific">Haloactinospora alba</name>
    <dbReference type="NCBI Taxonomy" id="405555"/>
    <lineage>
        <taxon>Bacteria</taxon>
        <taxon>Bacillati</taxon>
        <taxon>Actinomycetota</taxon>
        <taxon>Actinomycetes</taxon>
        <taxon>Streptosporangiales</taxon>
        <taxon>Nocardiopsidaceae</taxon>
        <taxon>Haloactinospora</taxon>
    </lineage>
</organism>
<evidence type="ECO:0000256" key="1">
    <source>
        <dbReference type="SAM" id="MobiDB-lite"/>
    </source>
</evidence>
<feature type="compositionally biased region" description="Basic and acidic residues" evidence="1">
    <location>
        <begin position="40"/>
        <end position="54"/>
    </location>
</feature>
<evidence type="ECO:0000313" key="2">
    <source>
        <dbReference type="EMBL" id="TQN30616.1"/>
    </source>
</evidence>
<evidence type="ECO:0000313" key="3">
    <source>
        <dbReference type="Proteomes" id="UP000317422"/>
    </source>
</evidence>